<accession>A0A840G3R8</accession>
<organism evidence="3 4">
    <name type="scientific">Variovorax guangxiensis</name>
    <dbReference type="NCBI Taxonomy" id="1775474"/>
    <lineage>
        <taxon>Bacteria</taxon>
        <taxon>Pseudomonadati</taxon>
        <taxon>Pseudomonadota</taxon>
        <taxon>Betaproteobacteria</taxon>
        <taxon>Burkholderiales</taxon>
        <taxon>Comamonadaceae</taxon>
        <taxon>Variovorax</taxon>
    </lineage>
</organism>
<protein>
    <submittedName>
        <fullName evidence="3">Uncharacterized protein YecT (DUF1311 family)</fullName>
    </submittedName>
</protein>
<reference evidence="3 4" key="1">
    <citation type="submission" date="2020-08" db="EMBL/GenBank/DDBJ databases">
        <title>Genomic Encyclopedia of Type Strains, Phase IV (KMG-V): Genome sequencing to study the core and pangenomes of soil and plant-associated prokaryotes.</title>
        <authorList>
            <person name="Whitman W."/>
        </authorList>
    </citation>
    <scope>NUCLEOTIDE SEQUENCE [LARGE SCALE GENOMIC DNA]</scope>
    <source>
        <strain evidence="3 4">34/80</strain>
    </source>
</reference>
<gene>
    <name evidence="3" type="ORF">GGD71_006730</name>
</gene>
<dbReference type="AlphaFoldDB" id="A0A840G3R8"/>
<feature type="signal peptide" evidence="1">
    <location>
        <begin position="1"/>
        <end position="23"/>
    </location>
</feature>
<name>A0A840G3R8_9BURK</name>
<evidence type="ECO:0000259" key="2">
    <source>
        <dbReference type="Pfam" id="PF07007"/>
    </source>
</evidence>
<evidence type="ECO:0000313" key="4">
    <source>
        <dbReference type="Proteomes" id="UP000524450"/>
    </source>
</evidence>
<dbReference type="InterPro" id="IPR009739">
    <property type="entry name" value="LprI-like_N"/>
</dbReference>
<dbReference type="RefSeq" id="WP_184642619.1">
    <property type="nucleotide sequence ID" value="NZ_JACIFZ010000017.1"/>
</dbReference>
<sequence length="148" mass="16403">MKRTFRAIAIALAVFVHCVAVQADESTGQLIRREAPKGITAAFFACIDKASSDRIAIAACHSDEQAKQDARLNKTYKALLARLGAREKESLVGAQRTWLELQTRSSVFEEALYGDEPISGMQVKLNGIFRLCERANVLEKYLSIAKDQ</sequence>
<dbReference type="Gene3D" id="1.20.1270.180">
    <property type="match status" value="1"/>
</dbReference>
<evidence type="ECO:0000313" key="3">
    <source>
        <dbReference type="EMBL" id="MBB4225917.1"/>
    </source>
</evidence>
<evidence type="ECO:0000256" key="1">
    <source>
        <dbReference type="SAM" id="SignalP"/>
    </source>
</evidence>
<dbReference type="Pfam" id="PF07007">
    <property type="entry name" value="LprI"/>
    <property type="match status" value="1"/>
</dbReference>
<proteinExistence type="predicted"/>
<feature type="domain" description="Lysozyme inhibitor LprI-like N-terminal" evidence="2">
    <location>
        <begin position="46"/>
        <end position="119"/>
    </location>
</feature>
<comment type="caution">
    <text evidence="3">The sequence shown here is derived from an EMBL/GenBank/DDBJ whole genome shotgun (WGS) entry which is preliminary data.</text>
</comment>
<keyword evidence="1" id="KW-0732">Signal</keyword>
<dbReference type="Proteomes" id="UP000524450">
    <property type="component" value="Unassembled WGS sequence"/>
</dbReference>
<feature type="chain" id="PRO_5032891747" evidence="1">
    <location>
        <begin position="24"/>
        <end position="148"/>
    </location>
</feature>
<dbReference type="EMBL" id="JACIFZ010000017">
    <property type="protein sequence ID" value="MBB4225917.1"/>
    <property type="molecule type" value="Genomic_DNA"/>
</dbReference>